<dbReference type="InterPro" id="IPR050219">
    <property type="entry name" value="DnaG_primase"/>
</dbReference>
<accession>A0A4D9D693</accession>
<dbReference type="Gene3D" id="3.40.1360.10">
    <property type="match status" value="1"/>
</dbReference>
<evidence type="ECO:0000313" key="16">
    <source>
        <dbReference type="EMBL" id="TFJ86514.1"/>
    </source>
</evidence>
<dbReference type="InterPro" id="IPR013264">
    <property type="entry name" value="DNAG_N"/>
</dbReference>
<dbReference type="EMBL" id="SDOX01000008">
    <property type="protein sequence ID" value="TFJ86514.1"/>
    <property type="molecule type" value="Genomic_DNA"/>
</dbReference>
<name>A0A4D9D693_9STRA</name>
<dbReference type="InterPro" id="IPR030846">
    <property type="entry name" value="DnaG_bac"/>
</dbReference>
<reference evidence="16 17" key="1">
    <citation type="submission" date="2019-01" db="EMBL/GenBank/DDBJ databases">
        <title>Nuclear Genome Assembly of the Microalgal Biofuel strain Nannochloropsis salina CCMP1776.</title>
        <authorList>
            <person name="Hovde B."/>
        </authorList>
    </citation>
    <scope>NUCLEOTIDE SEQUENCE [LARGE SCALE GENOMIC DNA]</scope>
    <source>
        <strain evidence="16 17">CCMP1776</strain>
    </source>
</reference>
<dbReference type="NCBIfam" id="TIGR01391">
    <property type="entry name" value="dnaG"/>
    <property type="match status" value="1"/>
</dbReference>
<dbReference type="Pfam" id="PF01807">
    <property type="entry name" value="Zn_ribbon_DnaG"/>
    <property type="match status" value="1"/>
</dbReference>
<evidence type="ECO:0000256" key="14">
    <source>
        <dbReference type="SAM" id="SignalP"/>
    </source>
</evidence>
<dbReference type="GO" id="GO:0005737">
    <property type="term" value="C:cytoplasm"/>
    <property type="evidence" value="ECO:0007669"/>
    <property type="project" value="TreeGrafter"/>
</dbReference>
<keyword evidence="6" id="KW-0235">DNA replication</keyword>
<dbReference type="PANTHER" id="PTHR30313:SF2">
    <property type="entry name" value="DNA PRIMASE"/>
    <property type="match status" value="1"/>
</dbReference>
<dbReference type="GO" id="GO:0008270">
    <property type="term" value="F:zinc ion binding"/>
    <property type="evidence" value="ECO:0007669"/>
    <property type="project" value="UniProtKB-KW"/>
</dbReference>
<keyword evidence="5" id="KW-0548">Nucleotidyltransferase</keyword>
<proteinExistence type="inferred from homology"/>
<evidence type="ECO:0000256" key="3">
    <source>
        <dbReference type="ARBA" id="ARBA00022515"/>
    </source>
</evidence>
<evidence type="ECO:0000256" key="11">
    <source>
        <dbReference type="ARBA" id="ARBA00023125"/>
    </source>
</evidence>
<comment type="caution">
    <text evidence="16">The sequence shown here is derived from an EMBL/GenBank/DDBJ whole genome shotgun (WGS) entry which is preliminary data.</text>
</comment>
<gene>
    <name evidence="16" type="ORF">NSK_002171</name>
</gene>
<keyword evidence="2" id="KW-0240">DNA-directed RNA polymerase</keyword>
<feature type="compositionally biased region" description="Polar residues" evidence="13">
    <location>
        <begin position="713"/>
        <end position="725"/>
    </location>
</feature>
<dbReference type="Gene3D" id="3.90.980.10">
    <property type="entry name" value="DNA primase, catalytic core, N-terminal domain"/>
    <property type="match status" value="1"/>
</dbReference>
<dbReference type="CDD" id="cd03364">
    <property type="entry name" value="TOPRIM_DnaG_primases"/>
    <property type="match status" value="1"/>
</dbReference>
<keyword evidence="17" id="KW-1185">Reference proteome</keyword>
<dbReference type="SMART" id="SM00400">
    <property type="entry name" value="ZnF_CHCC"/>
    <property type="match status" value="1"/>
</dbReference>
<dbReference type="Pfam" id="PF13155">
    <property type="entry name" value="Toprim_2"/>
    <property type="match status" value="1"/>
</dbReference>
<dbReference type="InterPro" id="IPR006295">
    <property type="entry name" value="DNA_primase_DnaG"/>
</dbReference>
<evidence type="ECO:0000256" key="12">
    <source>
        <dbReference type="ARBA" id="ARBA00023163"/>
    </source>
</evidence>
<sequence>MWSPARGGTLLARLLLLVAAVEAFRIWRPRVLNRAAPGDQFRRRCYSKRHYLPSTAALALRPSSSASVQGAAEGSEMKERIRASVPLSDVIKQHVDLDEKGDGQWMGCCPFHDDKSPSMSVSDDKGLYHCFSCGAGGDIFSFVSNIGGLSFPEAMELLADEAGIDLVKEGYGQGGGKGASGATKESHARLHQALEAAGEYYASMLLEASAGPARTHLQERGLSAGLASDFGLGYAPVRPGSLLRHLGPLKLSREELVKSGLFSPRSLDNPSPFDRLSGRLIIPIRSARGQMVAFGGRLLDEGPLAKYLNTPETPVFKKRNLLFGAHVARAAIREKGTALVVEGYFDVMALHGAGLRNAVACMGTAVTGDHVKTLQNALPSGGGTLILVLDRDKAGQRAAVRTCRELLLPLEAEGRLSGLHVKVAQLPEGSGDPDDLLRVYAAGWGQAQAGAMFEREVVDKAMLWKEWYARLLMEEGGEVGVGKAGASAGGPHASRGDTAAFSRRSEALTDFLARLPATQQADRTFLCSLLAREAFPSDEPLRARVTSDLLQQCDEKHSAYKARETERARQQQHEQQLKQQQQKLQQPQRLQQSKEEPAPRLQQTQPPGRQQPQYPHRPPQRLTNLPAPQPSSAPVARPQSQQSQQSWAQYTPLKQTGRTPAPERQGREETRSWDEHRVSRPSYTSSTLQGSAFSSPPSSFGAPGLGDARSESLHASSLTSTVQGVSASRPRPPPQKAAPQATPLPSSPPPSSFNEEDTKAIFIYEQSLIELLIADPRARTRVRDFLWSTVDGLGLHEQQPPEAQQLILSTHSHQLLFDWLMQADARTHRSSLLSFPPPRQNPASSVARLKQQFEMDVPAFPELLSYFDRSLERERMPHSMDDLQRILQGALAFLVNVTVARRVEEETEFWQRRLQYLEAQREGSMASSKGHAVIAPPLRPEATASSQERYPYTRGVEEQREERRYFQGAEPRAPYQREVSGAMSQSSWQHRSQTLQQQVQLQQERSPSMEVRLQQKAHEQRGRWPSETGEGLNNYYNSVYAQREAQQAYLQSQRARETRFGSSLPPIESNPPEARVGPAPGPPR</sequence>
<feature type="compositionally biased region" description="Low complexity" evidence="13">
    <location>
        <begin position="599"/>
        <end position="614"/>
    </location>
</feature>
<feature type="signal peptide" evidence="14">
    <location>
        <begin position="1"/>
        <end position="23"/>
    </location>
</feature>
<keyword evidence="7" id="KW-0479">Metal-binding</keyword>
<dbReference type="Pfam" id="PF08275">
    <property type="entry name" value="DNAG_N"/>
    <property type="match status" value="1"/>
</dbReference>
<feature type="compositionally biased region" description="Low complexity" evidence="13">
    <location>
        <begin position="577"/>
        <end position="591"/>
    </location>
</feature>
<evidence type="ECO:0000256" key="8">
    <source>
        <dbReference type="ARBA" id="ARBA00022771"/>
    </source>
</evidence>
<feature type="compositionally biased region" description="Basic and acidic residues" evidence="13">
    <location>
        <begin position="955"/>
        <end position="965"/>
    </location>
</feature>
<dbReference type="AlphaFoldDB" id="A0A4D9D693"/>
<dbReference type="OrthoDB" id="10047023at2759"/>
<dbReference type="Proteomes" id="UP000355283">
    <property type="component" value="Unassembled WGS sequence"/>
</dbReference>
<dbReference type="GO" id="GO:0006269">
    <property type="term" value="P:DNA replication, synthesis of primer"/>
    <property type="evidence" value="ECO:0007669"/>
    <property type="project" value="UniProtKB-KW"/>
</dbReference>
<evidence type="ECO:0000256" key="6">
    <source>
        <dbReference type="ARBA" id="ARBA00022705"/>
    </source>
</evidence>
<dbReference type="Gene3D" id="3.90.580.10">
    <property type="entry name" value="Zinc finger, CHC2-type domain"/>
    <property type="match status" value="1"/>
</dbReference>
<evidence type="ECO:0000256" key="9">
    <source>
        <dbReference type="ARBA" id="ARBA00022833"/>
    </source>
</evidence>
<feature type="region of interest" description="Disordered" evidence="13">
    <location>
        <begin position="560"/>
        <end position="755"/>
    </location>
</feature>
<keyword evidence="8" id="KW-0863">Zinc-finger</keyword>
<dbReference type="SMART" id="SM00493">
    <property type="entry name" value="TOPRIM"/>
    <property type="match status" value="1"/>
</dbReference>
<dbReference type="SUPFAM" id="SSF57783">
    <property type="entry name" value="Zinc beta-ribbon"/>
    <property type="match status" value="1"/>
</dbReference>
<dbReference type="PROSITE" id="PS50880">
    <property type="entry name" value="TOPRIM"/>
    <property type="match status" value="1"/>
</dbReference>
<feature type="region of interest" description="Disordered" evidence="13">
    <location>
        <begin position="1047"/>
        <end position="1084"/>
    </location>
</feature>
<dbReference type="HAMAP" id="MF_00974">
    <property type="entry name" value="DNA_primase_DnaG"/>
    <property type="match status" value="1"/>
</dbReference>
<dbReference type="PANTHER" id="PTHR30313">
    <property type="entry name" value="DNA PRIMASE"/>
    <property type="match status" value="1"/>
</dbReference>
<feature type="compositionally biased region" description="Low complexity" evidence="13">
    <location>
        <begin position="630"/>
        <end position="649"/>
    </location>
</feature>
<keyword evidence="11" id="KW-0238">DNA-binding</keyword>
<dbReference type="GO" id="GO:0000428">
    <property type="term" value="C:DNA-directed RNA polymerase complex"/>
    <property type="evidence" value="ECO:0007669"/>
    <property type="project" value="UniProtKB-KW"/>
</dbReference>
<feature type="compositionally biased region" description="Basic and acidic residues" evidence="13">
    <location>
        <begin position="664"/>
        <end position="678"/>
    </location>
</feature>
<dbReference type="InterPro" id="IPR034151">
    <property type="entry name" value="TOPRIM_DnaG_bac"/>
</dbReference>
<evidence type="ECO:0000256" key="4">
    <source>
        <dbReference type="ARBA" id="ARBA00022679"/>
    </source>
</evidence>
<evidence type="ECO:0000256" key="13">
    <source>
        <dbReference type="SAM" id="MobiDB-lite"/>
    </source>
</evidence>
<evidence type="ECO:0000259" key="15">
    <source>
        <dbReference type="PROSITE" id="PS50880"/>
    </source>
</evidence>
<keyword evidence="14" id="KW-0732">Signal</keyword>
<feature type="domain" description="Toprim" evidence="15">
    <location>
        <begin position="336"/>
        <end position="431"/>
    </location>
</feature>
<dbReference type="GO" id="GO:0003677">
    <property type="term" value="F:DNA binding"/>
    <property type="evidence" value="ECO:0007669"/>
    <property type="project" value="UniProtKB-KW"/>
</dbReference>
<organism evidence="16 17">
    <name type="scientific">Nannochloropsis salina CCMP1776</name>
    <dbReference type="NCBI Taxonomy" id="1027361"/>
    <lineage>
        <taxon>Eukaryota</taxon>
        <taxon>Sar</taxon>
        <taxon>Stramenopiles</taxon>
        <taxon>Ochrophyta</taxon>
        <taxon>Eustigmatophyceae</taxon>
        <taxon>Eustigmatales</taxon>
        <taxon>Monodopsidaceae</taxon>
        <taxon>Microchloropsis</taxon>
        <taxon>Microchloropsis salina</taxon>
    </lineage>
</organism>
<dbReference type="GO" id="GO:0003899">
    <property type="term" value="F:DNA-directed RNA polymerase activity"/>
    <property type="evidence" value="ECO:0007669"/>
    <property type="project" value="InterPro"/>
</dbReference>
<dbReference type="FunFam" id="3.90.580.10:FF:000001">
    <property type="entry name" value="DNA primase"/>
    <property type="match status" value="1"/>
</dbReference>
<evidence type="ECO:0000256" key="2">
    <source>
        <dbReference type="ARBA" id="ARBA00022478"/>
    </source>
</evidence>
<feature type="compositionally biased region" description="Low complexity" evidence="13">
    <location>
        <begin position="993"/>
        <end position="1003"/>
    </location>
</feature>
<keyword evidence="10" id="KW-0460">Magnesium</keyword>
<evidence type="ECO:0000313" key="17">
    <source>
        <dbReference type="Proteomes" id="UP000355283"/>
    </source>
</evidence>
<keyword evidence="4" id="KW-0808">Transferase</keyword>
<evidence type="ECO:0000256" key="10">
    <source>
        <dbReference type="ARBA" id="ARBA00022842"/>
    </source>
</evidence>
<keyword evidence="12" id="KW-0804">Transcription</keyword>
<keyword evidence="9" id="KW-0862">Zinc</keyword>
<comment type="cofactor">
    <cofactor evidence="1">
        <name>Zn(2+)</name>
        <dbReference type="ChEBI" id="CHEBI:29105"/>
    </cofactor>
</comment>
<feature type="compositionally biased region" description="Polar residues" evidence="13">
    <location>
        <begin position="982"/>
        <end position="992"/>
    </location>
</feature>
<dbReference type="SUPFAM" id="SSF56731">
    <property type="entry name" value="DNA primase core"/>
    <property type="match status" value="1"/>
</dbReference>
<dbReference type="InterPro" id="IPR037068">
    <property type="entry name" value="DNA_primase_core_N_sf"/>
</dbReference>
<evidence type="ECO:0000256" key="7">
    <source>
        <dbReference type="ARBA" id="ARBA00022723"/>
    </source>
</evidence>
<feature type="chain" id="PRO_5020028519" description="Toprim domain-containing protein" evidence="14">
    <location>
        <begin position="24"/>
        <end position="1084"/>
    </location>
</feature>
<evidence type="ECO:0000256" key="5">
    <source>
        <dbReference type="ARBA" id="ARBA00022695"/>
    </source>
</evidence>
<feature type="compositionally biased region" description="Basic and acidic residues" evidence="13">
    <location>
        <begin position="560"/>
        <end position="576"/>
    </location>
</feature>
<dbReference type="InterPro" id="IPR036977">
    <property type="entry name" value="DNA_primase_Znf_CHC2"/>
</dbReference>
<keyword evidence="3" id="KW-0639">Primosome</keyword>
<dbReference type="InterPro" id="IPR002694">
    <property type="entry name" value="Znf_CHC2"/>
</dbReference>
<dbReference type="InterPro" id="IPR006171">
    <property type="entry name" value="TOPRIM_dom"/>
</dbReference>
<feature type="compositionally biased region" description="Low complexity" evidence="13">
    <location>
        <begin position="690"/>
        <end position="702"/>
    </location>
</feature>
<protein>
    <recommendedName>
        <fullName evidence="15">Toprim domain-containing protein</fullName>
    </recommendedName>
</protein>
<evidence type="ECO:0000256" key="1">
    <source>
        <dbReference type="ARBA" id="ARBA00001947"/>
    </source>
</evidence>
<feature type="region of interest" description="Disordered" evidence="13">
    <location>
        <begin position="942"/>
        <end position="1007"/>
    </location>
</feature>